<gene>
    <name evidence="1" type="ORF">LCGC14_0170380</name>
</gene>
<evidence type="ECO:0008006" key="2">
    <source>
        <dbReference type="Google" id="ProtNLM"/>
    </source>
</evidence>
<dbReference type="EMBL" id="LAZR01000066">
    <property type="protein sequence ID" value="KKN96109.1"/>
    <property type="molecule type" value="Genomic_DNA"/>
</dbReference>
<protein>
    <recommendedName>
        <fullName evidence="2">DUF2158 domain-containing protein</fullName>
    </recommendedName>
</protein>
<accession>A0A0F9UWG8</accession>
<proteinExistence type="predicted"/>
<name>A0A0F9UWG8_9ZZZZ</name>
<reference evidence="1" key="1">
    <citation type="journal article" date="2015" name="Nature">
        <title>Complex archaea that bridge the gap between prokaryotes and eukaryotes.</title>
        <authorList>
            <person name="Spang A."/>
            <person name="Saw J.H."/>
            <person name="Jorgensen S.L."/>
            <person name="Zaremba-Niedzwiedzka K."/>
            <person name="Martijn J."/>
            <person name="Lind A.E."/>
            <person name="van Eijk R."/>
            <person name="Schleper C."/>
            <person name="Guy L."/>
            <person name="Ettema T.J."/>
        </authorList>
    </citation>
    <scope>NUCLEOTIDE SEQUENCE</scope>
</reference>
<comment type="caution">
    <text evidence="1">The sequence shown here is derived from an EMBL/GenBank/DDBJ whole genome shotgun (WGS) entry which is preliminary data.</text>
</comment>
<dbReference type="AlphaFoldDB" id="A0A0F9UWG8"/>
<organism evidence="1">
    <name type="scientific">marine sediment metagenome</name>
    <dbReference type="NCBI Taxonomy" id="412755"/>
    <lineage>
        <taxon>unclassified sequences</taxon>
        <taxon>metagenomes</taxon>
        <taxon>ecological metagenomes</taxon>
    </lineage>
</organism>
<evidence type="ECO:0000313" key="1">
    <source>
        <dbReference type="EMBL" id="KKN96109.1"/>
    </source>
</evidence>
<sequence>MLTHTPTLVSSGAAMSISKRAPLPPGTQIEFCVDLAEVVHDAGGDLRMTVKHDGMLDKWYWSFEGEECRVVSLPKE</sequence>